<reference evidence="1" key="1">
    <citation type="journal article" date="2022" name="Int. J. Mol. Sci.">
        <title>Draft Genome of Tanacetum Coccineum: Genomic Comparison of Closely Related Tanacetum-Family Plants.</title>
        <authorList>
            <person name="Yamashiro T."/>
            <person name="Shiraishi A."/>
            <person name="Nakayama K."/>
            <person name="Satake H."/>
        </authorList>
    </citation>
    <scope>NUCLEOTIDE SEQUENCE</scope>
</reference>
<gene>
    <name evidence="1" type="ORF">Tco_0890302</name>
</gene>
<sequence length="74" mass="8478">MGRSRSPTGTSSKEWREDWERLTKVGWISYHSASKAEFQGKMGLTWEGPYIVKKAYGDRAHKLETLSSSLIDRT</sequence>
<evidence type="ECO:0000313" key="1">
    <source>
        <dbReference type="EMBL" id="GJT20365.1"/>
    </source>
</evidence>
<comment type="caution">
    <text evidence="1">The sequence shown here is derived from an EMBL/GenBank/DDBJ whole genome shotgun (WGS) entry which is preliminary data.</text>
</comment>
<accession>A0ABQ5BZN1</accession>
<organism evidence="1 2">
    <name type="scientific">Tanacetum coccineum</name>
    <dbReference type="NCBI Taxonomy" id="301880"/>
    <lineage>
        <taxon>Eukaryota</taxon>
        <taxon>Viridiplantae</taxon>
        <taxon>Streptophyta</taxon>
        <taxon>Embryophyta</taxon>
        <taxon>Tracheophyta</taxon>
        <taxon>Spermatophyta</taxon>
        <taxon>Magnoliopsida</taxon>
        <taxon>eudicotyledons</taxon>
        <taxon>Gunneridae</taxon>
        <taxon>Pentapetalae</taxon>
        <taxon>asterids</taxon>
        <taxon>campanulids</taxon>
        <taxon>Asterales</taxon>
        <taxon>Asteraceae</taxon>
        <taxon>Asteroideae</taxon>
        <taxon>Anthemideae</taxon>
        <taxon>Anthemidinae</taxon>
        <taxon>Tanacetum</taxon>
    </lineage>
</organism>
<evidence type="ECO:0000313" key="2">
    <source>
        <dbReference type="Proteomes" id="UP001151760"/>
    </source>
</evidence>
<protein>
    <submittedName>
        <fullName evidence="1">Uncharacterized protein</fullName>
    </submittedName>
</protein>
<name>A0ABQ5BZN1_9ASTR</name>
<reference evidence="1" key="2">
    <citation type="submission" date="2022-01" db="EMBL/GenBank/DDBJ databases">
        <authorList>
            <person name="Yamashiro T."/>
            <person name="Shiraishi A."/>
            <person name="Satake H."/>
            <person name="Nakayama K."/>
        </authorList>
    </citation>
    <scope>NUCLEOTIDE SEQUENCE</scope>
</reference>
<dbReference type="EMBL" id="BQNB010013796">
    <property type="protein sequence ID" value="GJT20365.1"/>
    <property type="molecule type" value="Genomic_DNA"/>
</dbReference>
<dbReference type="Proteomes" id="UP001151760">
    <property type="component" value="Unassembled WGS sequence"/>
</dbReference>
<proteinExistence type="predicted"/>
<keyword evidence="2" id="KW-1185">Reference proteome</keyword>